<dbReference type="Proteomes" id="UP000185984">
    <property type="component" value="Unassembled WGS sequence"/>
</dbReference>
<protein>
    <submittedName>
        <fullName evidence="1">Sucrase ferredoxin</fullName>
    </submittedName>
</protein>
<dbReference type="CDD" id="cd03062">
    <property type="entry name" value="TRX_Fd_Sucrase"/>
    <property type="match status" value="1"/>
</dbReference>
<gene>
    <name evidence="1" type="ORF">NIES1031_03640</name>
</gene>
<dbReference type="OrthoDB" id="3399139at2"/>
<evidence type="ECO:0000313" key="2">
    <source>
        <dbReference type="Proteomes" id="UP000185984"/>
    </source>
</evidence>
<dbReference type="SUPFAM" id="SSF52833">
    <property type="entry name" value="Thioredoxin-like"/>
    <property type="match status" value="1"/>
</dbReference>
<comment type="caution">
    <text evidence="1">The sequence shown here is derived from an EMBL/GenBank/DDBJ whole genome shotgun (WGS) entry which is preliminary data.</text>
</comment>
<evidence type="ECO:0000313" key="1">
    <source>
        <dbReference type="EMBL" id="OKH28347.1"/>
    </source>
</evidence>
<proteinExistence type="predicted"/>
<reference evidence="1 2" key="1">
    <citation type="submission" date="2016-11" db="EMBL/GenBank/DDBJ databases">
        <title>Draft Genome Sequences of Nine Cyanobacterial Strains from Diverse Habitats.</title>
        <authorList>
            <person name="Zhu T."/>
            <person name="Hou S."/>
            <person name="Lu X."/>
            <person name="Hess W.R."/>
        </authorList>
    </citation>
    <scope>NUCLEOTIDE SEQUENCE [LARGE SCALE GENOMIC DNA]</scope>
    <source>
        <strain evidence="1 2">5.2 s.c.1</strain>
    </source>
</reference>
<dbReference type="Gene3D" id="3.40.30.10">
    <property type="entry name" value="Glutaredoxin"/>
    <property type="match status" value="1"/>
</dbReference>
<name>A0A1U7HXK8_9CHRO</name>
<dbReference type="PIRSF" id="PIRSF035042">
    <property type="entry name" value="UCP035042_thirdx"/>
    <property type="match status" value="1"/>
</dbReference>
<dbReference type="InterPro" id="IPR009737">
    <property type="entry name" value="Aim32/Apd1-like"/>
</dbReference>
<keyword evidence="2" id="KW-1185">Reference proteome</keyword>
<dbReference type="EMBL" id="MRCC01000003">
    <property type="protein sequence ID" value="OKH28347.1"/>
    <property type="molecule type" value="Genomic_DNA"/>
</dbReference>
<dbReference type="InterPro" id="IPR036249">
    <property type="entry name" value="Thioredoxin-like_sf"/>
</dbReference>
<dbReference type="PANTHER" id="PTHR31902">
    <property type="entry name" value="ACTIN PATCHES DISTAL PROTEIN 1"/>
    <property type="match status" value="1"/>
</dbReference>
<dbReference type="STRING" id="247279.NIES1031_03640"/>
<dbReference type="RefSeq" id="WP_073548154.1">
    <property type="nucleotide sequence ID" value="NZ_CAWMVK010000023.1"/>
</dbReference>
<sequence length="327" mass="37937">MSHCFCSVVSKANGEDLIGWAHNFDRYLLIEMPLPWSEDLWEKGDVLPQAVVDKIKQVKASGTSLEPLVFCPDQEYSHPDYTRILYYDRPAQQFAQFRKQEFVVPTAKLTDLVTALLDSSEHISEFESCRQNSDRIREFFVCTHGNVDAACAKFGFPIYRKLRSEYVPASHGNLRVWRVSHFGGHQFAPTLIDFPEGRYWGRLEPEMLDLLVWRQGKVSELRPFYRGWAGLGWVEQIAEREIWMQEGWDWINYLKIGKTLAIDSSDEDYPDWVEVRIDFTSVDGSVSGAYEARIEAKGTVKTMWTSGKDQPLWEVKQYCVNRLNRVD</sequence>
<dbReference type="InterPro" id="IPR010350">
    <property type="entry name" value="Aim32/Apd1-like_bac"/>
</dbReference>
<dbReference type="PANTHER" id="PTHR31902:SF22">
    <property type="entry name" value="SLL1203 PROTEIN"/>
    <property type="match status" value="1"/>
</dbReference>
<organism evidence="1 2">
    <name type="scientific">Chroogloeocystis siderophila 5.2 s.c.1</name>
    <dbReference type="NCBI Taxonomy" id="247279"/>
    <lineage>
        <taxon>Bacteria</taxon>
        <taxon>Bacillati</taxon>
        <taxon>Cyanobacteriota</taxon>
        <taxon>Cyanophyceae</taxon>
        <taxon>Oscillatoriophycideae</taxon>
        <taxon>Chroococcales</taxon>
        <taxon>Chroococcaceae</taxon>
        <taxon>Chroogloeocystis</taxon>
    </lineage>
</organism>
<accession>A0A1U7HXK8</accession>
<dbReference type="Pfam" id="PF06999">
    <property type="entry name" value="Suc_Fer-like"/>
    <property type="match status" value="1"/>
</dbReference>
<dbReference type="AlphaFoldDB" id="A0A1U7HXK8"/>